<reference evidence="2 3" key="1">
    <citation type="submission" date="2019-05" db="EMBL/GenBank/DDBJ databases">
        <title>Draft genome sequence of Nonomuraea zeae DSM 100528.</title>
        <authorList>
            <person name="Saricaoglu S."/>
            <person name="Isik K."/>
        </authorList>
    </citation>
    <scope>NUCLEOTIDE SEQUENCE [LARGE SCALE GENOMIC DNA]</scope>
    <source>
        <strain evidence="2 3">DSM 100528</strain>
    </source>
</reference>
<dbReference type="RefSeq" id="WP_138689999.1">
    <property type="nucleotide sequence ID" value="NZ_JBHSAZ010000081.1"/>
</dbReference>
<dbReference type="AlphaFoldDB" id="A0A5S4GRP3"/>
<keyword evidence="1" id="KW-0812">Transmembrane</keyword>
<evidence type="ECO:0000313" key="2">
    <source>
        <dbReference type="EMBL" id="TMR35583.1"/>
    </source>
</evidence>
<keyword evidence="3" id="KW-1185">Reference proteome</keyword>
<name>A0A5S4GRP3_9ACTN</name>
<evidence type="ECO:0000256" key="1">
    <source>
        <dbReference type="SAM" id="Phobius"/>
    </source>
</evidence>
<dbReference type="Proteomes" id="UP000306628">
    <property type="component" value="Unassembled WGS sequence"/>
</dbReference>
<gene>
    <name evidence="2" type="ORF">ETD85_13375</name>
</gene>
<keyword evidence="1" id="KW-0472">Membrane</keyword>
<comment type="caution">
    <text evidence="2">The sequence shown here is derived from an EMBL/GenBank/DDBJ whole genome shotgun (WGS) entry which is preliminary data.</text>
</comment>
<accession>A0A5S4GRP3</accession>
<keyword evidence="1" id="KW-1133">Transmembrane helix</keyword>
<dbReference type="EMBL" id="VCKX01000032">
    <property type="protein sequence ID" value="TMR35583.1"/>
    <property type="molecule type" value="Genomic_DNA"/>
</dbReference>
<sequence>MAGITMAEAARRLRARPADDAAVAAILAGSWSDSAIWVIIDFHQAMPVLSLSAVPPNQHHRTAMEDLFIFFAPDVL</sequence>
<proteinExistence type="predicted"/>
<feature type="transmembrane region" description="Helical" evidence="1">
    <location>
        <begin position="21"/>
        <end position="40"/>
    </location>
</feature>
<evidence type="ECO:0000313" key="3">
    <source>
        <dbReference type="Proteomes" id="UP000306628"/>
    </source>
</evidence>
<organism evidence="2 3">
    <name type="scientific">Nonomuraea zeae</name>
    <dbReference type="NCBI Taxonomy" id="1642303"/>
    <lineage>
        <taxon>Bacteria</taxon>
        <taxon>Bacillati</taxon>
        <taxon>Actinomycetota</taxon>
        <taxon>Actinomycetes</taxon>
        <taxon>Streptosporangiales</taxon>
        <taxon>Streptosporangiaceae</taxon>
        <taxon>Nonomuraea</taxon>
    </lineage>
</organism>
<protein>
    <submittedName>
        <fullName evidence="2">Uncharacterized protein</fullName>
    </submittedName>
</protein>